<gene>
    <name evidence="2" type="ORF">P153DRAFT_371623</name>
</gene>
<dbReference type="OrthoDB" id="4588818at2759"/>
<accession>A0A6A5ZV86</accession>
<dbReference type="GeneID" id="54409733"/>
<organism evidence="2 3">
    <name type="scientific">Dothidotthia symphoricarpi CBS 119687</name>
    <dbReference type="NCBI Taxonomy" id="1392245"/>
    <lineage>
        <taxon>Eukaryota</taxon>
        <taxon>Fungi</taxon>
        <taxon>Dikarya</taxon>
        <taxon>Ascomycota</taxon>
        <taxon>Pezizomycotina</taxon>
        <taxon>Dothideomycetes</taxon>
        <taxon>Pleosporomycetidae</taxon>
        <taxon>Pleosporales</taxon>
        <taxon>Dothidotthiaceae</taxon>
        <taxon>Dothidotthia</taxon>
    </lineage>
</organism>
<feature type="compositionally biased region" description="Basic and acidic residues" evidence="1">
    <location>
        <begin position="105"/>
        <end position="115"/>
    </location>
</feature>
<dbReference type="Proteomes" id="UP000799771">
    <property type="component" value="Unassembled WGS sequence"/>
</dbReference>
<feature type="compositionally biased region" description="Polar residues" evidence="1">
    <location>
        <begin position="329"/>
        <end position="341"/>
    </location>
</feature>
<evidence type="ECO:0000256" key="1">
    <source>
        <dbReference type="SAM" id="MobiDB-lite"/>
    </source>
</evidence>
<protein>
    <submittedName>
        <fullName evidence="2">Uncharacterized protein</fullName>
    </submittedName>
</protein>
<dbReference type="EMBL" id="ML977527">
    <property type="protein sequence ID" value="KAF2123419.1"/>
    <property type="molecule type" value="Genomic_DNA"/>
</dbReference>
<keyword evidence="3" id="KW-1185">Reference proteome</keyword>
<evidence type="ECO:0000313" key="3">
    <source>
        <dbReference type="Proteomes" id="UP000799771"/>
    </source>
</evidence>
<feature type="region of interest" description="Disordered" evidence="1">
    <location>
        <begin position="105"/>
        <end position="127"/>
    </location>
</feature>
<dbReference type="AlphaFoldDB" id="A0A6A5ZV86"/>
<feature type="compositionally biased region" description="Low complexity" evidence="1">
    <location>
        <begin position="315"/>
        <end position="328"/>
    </location>
</feature>
<dbReference type="RefSeq" id="XP_033517813.1">
    <property type="nucleotide sequence ID" value="XM_033669301.1"/>
</dbReference>
<proteinExistence type="predicted"/>
<feature type="region of interest" description="Disordered" evidence="1">
    <location>
        <begin position="312"/>
        <end position="341"/>
    </location>
</feature>
<feature type="compositionally biased region" description="Polar residues" evidence="1">
    <location>
        <begin position="116"/>
        <end position="127"/>
    </location>
</feature>
<name>A0A6A5ZV86_9PLEO</name>
<sequence>MAAEEGPPCTTPSKIEAATALTFDDETACLLEQLHRAWATRAPASTYVAIRDAILCQQEHVDTRILTLTTVARLACPRALHGEVDTDPQWHELLALADRANTRSRRDWDDRDDSQTKTSKGNSRSRVYNESNRLRNLAIVAALWSPSLVDYYGWNTSTQVQMNMLRACATRYPCFDQDFRPRLNRVLIARHCLSLKNSRCKSLSEAPLQPHRDLDLVALAAAVPDEALEAQWVSNQDGRIPVDVDGTLLRDLRPAHFHMHLLCRDRYNLLVSRSDVDASSPQISSADESFLDSVAPSIADIQDVQYSSPYNMAGSSSKSSLPSTTAISTPPQATGSDMQFDTPLTDQLYDQTLAYENFDLGAAFDFDANVIVTDPGTQTSSWERTDSQSALLPSSLVSRRLPGHKWTGRASWSMICYHCLMQSFDPRMKASLNSLRR</sequence>
<reference evidence="2" key="1">
    <citation type="journal article" date="2020" name="Stud. Mycol.">
        <title>101 Dothideomycetes genomes: a test case for predicting lifestyles and emergence of pathogens.</title>
        <authorList>
            <person name="Haridas S."/>
            <person name="Albert R."/>
            <person name="Binder M."/>
            <person name="Bloem J."/>
            <person name="Labutti K."/>
            <person name="Salamov A."/>
            <person name="Andreopoulos B."/>
            <person name="Baker S."/>
            <person name="Barry K."/>
            <person name="Bills G."/>
            <person name="Bluhm B."/>
            <person name="Cannon C."/>
            <person name="Castanera R."/>
            <person name="Culley D."/>
            <person name="Daum C."/>
            <person name="Ezra D."/>
            <person name="Gonzalez J."/>
            <person name="Henrissat B."/>
            <person name="Kuo A."/>
            <person name="Liang C."/>
            <person name="Lipzen A."/>
            <person name="Lutzoni F."/>
            <person name="Magnuson J."/>
            <person name="Mondo S."/>
            <person name="Nolan M."/>
            <person name="Ohm R."/>
            <person name="Pangilinan J."/>
            <person name="Park H.-J."/>
            <person name="Ramirez L."/>
            <person name="Alfaro M."/>
            <person name="Sun H."/>
            <person name="Tritt A."/>
            <person name="Yoshinaga Y."/>
            <person name="Zwiers L.-H."/>
            <person name="Turgeon B."/>
            <person name="Goodwin S."/>
            <person name="Spatafora J."/>
            <person name="Crous P."/>
            <person name="Grigoriev I."/>
        </authorList>
    </citation>
    <scope>NUCLEOTIDE SEQUENCE</scope>
    <source>
        <strain evidence="2">CBS 119687</strain>
    </source>
</reference>
<evidence type="ECO:0000313" key="2">
    <source>
        <dbReference type="EMBL" id="KAF2123419.1"/>
    </source>
</evidence>